<evidence type="ECO:0008006" key="4">
    <source>
        <dbReference type="Google" id="ProtNLM"/>
    </source>
</evidence>
<name>A0AAD7KAS5_9AGAR</name>
<evidence type="ECO:0000313" key="3">
    <source>
        <dbReference type="Proteomes" id="UP001215280"/>
    </source>
</evidence>
<feature type="non-terminal residue" evidence="2">
    <location>
        <position position="175"/>
    </location>
</feature>
<gene>
    <name evidence="2" type="ORF">DFH07DRAFT_689539</name>
</gene>
<dbReference type="EMBL" id="JARJLG010000005">
    <property type="protein sequence ID" value="KAJ7780704.1"/>
    <property type="molecule type" value="Genomic_DNA"/>
</dbReference>
<feature type="compositionally biased region" description="Basic residues" evidence="1">
    <location>
        <begin position="143"/>
        <end position="154"/>
    </location>
</feature>
<organism evidence="2 3">
    <name type="scientific">Mycena maculata</name>
    <dbReference type="NCBI Taxonomy" id="230809"/>
    <lineage>
        <taxon>Eukaryota</taxon>
        <taxon>Fungi</taxon>
        <taxon>Dikarya</taxon>
        <taxon>Basidiomycota</taxon>
        <taxon>Agaricomycotina</taxon>
        <taxon>Agaricomycetes</taxon>
        <taxon>Agaricomycetidae</taxon>
        <taxon>Agaricales</taxon>
        <taxon>Marasmiineae</taxon>
        <taxon>Mycenaceae</taxon>
        <taxon>Mycena</taxon>
    </lineage>
</organism>
<evidence type="ECO:0000313" key="2">
    <source>
        <dbReference type="EMBL" id="KAJ7780704.1"/>
    </source>
</evidence>
<proteinExistence type="predicted"/>
<evidence type="ECO:0000256" key="1">
    <source>
        <dbReference type="SAM" id="MobiDB-lite"/>
    </source>
</evidence>
<feature type="compositionally biased region" description="Basic and acidic residues" evidence="1">
    <location>
        <begin position="155"/>
        <end position="175"/>
    </location>
</feature>
<dbReference type="AlphaFoldDB" id="A0AAD7KAS5"/>
<comment type="caution">
    <text evidence="2">The sequence shown here is derived from an EMBL/GenBank/DDBJ whole genome shotgun (WGS) entry which is preliminary data.</text>
</comment>
<keyword evidence="3" id="KW-1185">Reference proteome</keyword>
<reference evidence="2" key="1">
    <citation type="submission" date="2023-03" db="EMBL/GenBank/DDBJ databases">
        <title>Massive genome expansion in bonnet fungi (Mycena s.s.) driven by repeated elements and novel gene families across ecological guilds.</title>
        <authorList>
            <consortium name="Lawrence Berkeley National Laboratory"/>
            <person name="Harder C.B."/>
            <person name="Miyauchi S."/>
            <person name="Viragh M."/>
            <person name="Kuo A."/>
            <person name="Thoen E."/>
            <person name="Andreopoulos B."/>
            <person name="Lu D."/>
            <person name="Skrede I."/>
            <person name="Drula E."/>
            <person name="Henrissat B."/>
            <person name="Morin E."/>
            <person name="Kohler A."/>
            <person name="Barry K."/>
            <person name="LaButti K."/>
            <person name="Morin E."/>
            <person name="Salamov A."/>
            <person name="Lipzen A."/>
            <person name="Mereny Z."/>
            <person name="Hegedus B."/>
            <person name="Baldrian P."/>
            <person name="Stursova M."/>
            <person name="Weitz H."/>
            <person name="Taylor A."/>
            <person name="Grigoriev I.V."/>
            <person name="Nagy L.G."/>
            <person name="Martin F."/>
            <person name="Kauserud H."/>
        </authorList>
    </citation>
    <scope>NUCLEOTIDE SEQUENCE</scope>
    <source>
        <strain evidence="2">CBHHK188m</strain>
    </source>
</reference>
<feature type="region of interest" description="Disordered" evidence="1">
    <location>
        <begin position="127"/>
        <end position="175"/>
    </location>
</feature>
<dbReference type="Proteomes" id="UP001215280">
    <property type="component" value="Unassembled WGS sequence"/>
</dbReference>
<protein>
    <recommendedName>
        <fullName evidence="4">Endonuclease/exonuclease/phosphatase domain-containing protein</fullName>
    </recommendedName>
</protein>
<sequence>MPLPQGVPTLRAKGTGNETRRDNVFCSEDFLDFFVSCNAYPTRTPGKSDHYAIIMEIDLTPPVRKTEERWNWRATDWVEFRKMMAEEFEGLGEVNGYASAADVDEGLAALDAAIWRCVEKHVPRSKISSHSKPWWTPELSESKKRKEKLARRSYRQRDVPDSPVHEEFRRARNDF</sequence>
<accession>A0AAD7KAS5</accession>